<feature type="compositionally biased region" description="Polar residues" evidence="2">
    <location>
        <begin position="325"/>
        <end position="335"/>
    </location>
</feature>
<evidence type="ECO:0000313" key="4">
    <source>
        <dbReference type="EMBL" id="UKK01519.2"/>
    </source>
</evidence>
<feature type="compositionally biased region" description="Low complexity" evidence="2">
    <location>
        <begin position="312"/>
        <end position="324"/>
    </location>
</feature>
<keyword evidence="3" id="KW-0812">Transmembrane</keyword>
<proteinExistence type="predicted"/>
<feature type="compositionally biased region" description="Basic and acidic residues" evidence="2">
    <location>
        <begin position="384"/>
        <end position="398"/>
    </location>
</feature>
<feature type="compositionally biased region" description="Low complexity" evidence="2">
    <location>
        <begin position="482"/>
        <end position="492"/>
    </location>
</feature>
<evidence type="ECO:0000256" key="3">
    <source>
        <dbReference type="SAM" id="Phobius"/>
    </source>
</evidence>
<feature type="compositionally biased region" description="Basic and acidic residues" evidence="2">
    <location>
        <begin position="415"/>
        <end position="438"/>
    </location>
</feature>
<keyword evidence="3" id="KW-0472">Membrane</keyword>
<keyword evidence="1" id="KW-0175">Coiled coil</keyword>
<dbReference type="EMBL" id="CP056070">
    <property type="protein sequence ID" value="UKK01519.2"/>
    <property type="molecule type" value="Genomic_DNA"/>
</dbReference>
<dbReference type="Proteomes" id="UP000244811">
    <property type="component" value="Chromosome 3"/>
</dbReference>
<feature type="compositionally biased region" description="Basic and acidic residues" evidence="2">
    <location>
        <begin position="336"/>
        <end position="375"/>
    </location>
</feature>
<protein>
    <submittedName>
        <fullName evidence="4">Uncharacterized protein</fullName>
    </submittedName>
</protein>
<accession>A0A976QV89</accession>
<feature type="region of interest" description="Disordered" evidence="2">
    <location>
        <begin position="309"/>
        <end position="531"/>
    </location>
</feature>
<evidence type="ECO:0000256" key="2">
    <source>
        <dbReference type="SAM" id="MobiDB-lite"/>
    </source>
</evidence>
<gene>
    <name evidence="4" type="ORF">MACK_002335</name>
</gene>
<sequence length="570" mass="63835">MGAGPSNLYIYLGLKDGQDKYEDEYTVDISREICKPCTNFEKVSYKINYNKEKKTGIWTYFAYYSVTLYSGTNYNNLGNYGFCYYYPGEEDILQGVDVYYTMMRPDLPIIVTFRTRKRKEYNCSYELLRQAEWDYPTNLGKYAIDGKVSDNLSPEFRKLLKSLFFFSSSRFNKDVEQVPKHPEIRSKRNYINSKKNFHHVGFTSNCNKMHAKLYTDRWFWSKKESTMTGLEKIINKLFDGIQVFYSGTEPLLIECLTGCSEKIQHVRKGKGTDFCLAKVEYKDYNELESRLEELKRDFESDRASTFCISEQSTTSSSLTGSGSSVNGASGTQDSSSGKKTEPKPREGGQQLEKKPAEKKEDEKDNTGKEKHKDVKLSSTPPSSGHDHEDHSKSKETEQPSHAQHTGHGDKKRTHPNGESRRTPEQPTKEKTTPQKQEQDQTVTSAGTHSHHSGGDSSKPGSQVTHQGHSHGDSGKTSHNRATHTSTVSTSHTHTPESPQTSGATESPNGGDGPHTSEPLQQQSKQTDDDDGSCAPIIALGTIAGVILTGTVVGAVGNFVHQCLSLIRWLT</sequence>
<evidence type="ECO:0000256" key="1">
    <source>
        <dbReference type="SAM" id="Coils"/>
    </source>
</evidence>
<feature type="compositionally biased region" description="Polar residues" evidence="2">
    <location>
        <begin position="495"/>
        <end position="507"/>
    </location>
</feature>
<feature type="coiled-coil region" evidence="1">
    <location>
        <begin position="277"/>
        <end position="304"/>
    </location>
</feature>
<evidence type="ECO:0000313" key="5">
    <source>
        <dbReference type="Proteomes" id="UP000244811"/>
    </source>
</evidence>
<feature type="transmembrane region" description="Helical" evidence="3">
    <location>
        <begin position="536"/>
        <end position="559"/>
    </location>
</feature>
<reference evidence="4" key="1">
    <citation type="submission" date="2022-07" db="EMBL/GenBank/DDBJ databases">
        <title>Evaluation of T. orientalis genome assembly methods using nanopore sequencing and analysis of variation between genomes.</title>
        <authorList>
            <person name="Yam J."/>
            <person name="Micallef M.L."/>
            <person name="Liu M."/>
            <person name="Djordjevic S.P."/>
            <person name="Bogema D.R."/>
            <person name="Jenkins C."/>
        </authorList>
    </citation>
    <scope>NUCLEOTIDE SEQUENCE</scope>
    <source>
        <strain evidence="4">Goon Nure</strain>
    </source>
</reference>
<organism evidence="4 5">
    <name type="scientific">Theileria orientalis</name>
    <dbReference type="NCBI Taxonomy" id="68886"/>
    <lineage>
        <taxon>Eukaryota</taxon>
        <taxon>Sar</taxon>
        <taxon>Alveolata</taxon>
        <taxon>Apicomplexa</taxon>
        <taxon>Aconoidasida</taxon>
        <taxon>Piroplasmida</taxon>
        <taxon>Theileriidae</taxon>
        <taxon>Theileria</taxon>
    </lineage>
</organism>
<dbReference type="AlphaFoldDB" id="A0A976QV89"/>
<keyword evidence="3" id="KW-1133">Transmembrane helix</keyword>
<name>A0A976QV89_THEOR</name>